<evidence type="ECO:0000313" key="3">
    <source>
        <dbReference type="Proteomes" id="UP000054560"/>
    </source>
</evidence>
<dbReference type="AlphaFoldDB" id="A0A0L0FJ29"/>
<sequence>MLAPGNYAQNKPICKTHSSGSLGSKMESFTLDSDKNSPHDLELSWLLNNADGGLGNSGGFPGQDNNTYNTYTNAQSNNSNTNNNNNINNISSSAAININNSGSQGNSNALVSSTSSQPNIGGGHMDLNMQANDFSMGFDRRNLDLNDMNANNSHNNNNGMNTGSFGNGMTGMGKPSPRDGEGLQRGMMPGVGSMGSNRSAFNRPRCKSAGSVGDPSRNRDFSSRHGMLPTISSQLEDSVLLNSGSKKRAELRRLGQWGRRNGAVPSELSVCGIVP</sequence>
<dbReference type="EMBL" id="KQ242962">
    <property type="protein sequence ID" value="KNC76789.1"/>
    <property type="molecule type" value="Genomic_DNA"/>
</dbReference>
<feature type="region of interest" description="Disordered" evidence="1">
    <location>
        <begin position="195"/>
        <end position="224"/>
    </location>
</feature>
<accession>A0A0L0FJ29</accession>
<protein>
    <submittedName>
        <fullName evidence="2">Uncharacterized protein</fullName>
    </submittedName>
</protein>
<dbReference type="GeneID" id="25911236"/>
<dbReference type="Proteomes" id="UP000054560">
    <property type="component" value="Unassembled WGS sequence"/>
</dbReference>
<evidence type="ECO:0000256" key="1">
    <source>
        <dbReference type="SAM" id="MobiDB-lite"/>
    </source>
</evidence>
<keyword evidence="3" id="KW-1185">Reference proteome</keyword>
<organism evidence="2 3">
    <name type="scientific">Sphaeroforma arctica JP610</name>
    <dbReference type="NCBI Taxonomy" id="667725"/>
    <lineage>
        <taxon>Eukaryota</taxon>
        <taxon>Ichthyosporea</taxon>
        <taxon>Ichthyophonida</taxon>
        <taxon>Sphaeroforma</taxon>
    </lineage>
</organism>
<dbReference type="RefSeq" id="XP_014150691.1">
    <property type="nucleotide sequence ID" value="XM_014295216.1"/>
</dbReference>
<evidence type="ECO:0000313" key="2">
    <source>
        <dbReference type="EMBL" id="KNC76789.1"/>
    </source>
</evidence>
<feature type="region of interest" description="Disordered" evidence="1">
    <location>
        <begin position="1"/>
        <end position="22"/>
    </location>
</feature>
<name>A0A0L0FJ29_9EUKA</name>
<proteinExistence type="predicted"/>
<reference evidence="2 3" key="1">
    <citation type="submission" date="2011-02" db="EMBL/GenBank/DDBJ databases">
        <title>The Genome Sequence of Sphaeroforma arctica JP610.</title>
        <authorList>
            <consortium name="The Broad Institute Genome Sequencing Platform"/>
            <person name="Russ C."/>
            <person name="Cuomo C."/>
            <person name="Young S.K."/>
            <person name="Zeng Q."/>
            <person name="Gargeya S."/>
            <person name="Alvarado L."/>
            <person name="Berlin A."/>
            <person name="Chapman S.B."/>
            <person name="Chen Z."/>
            <person name="Freedman E."/>
            <person name="Gellesch M."/>
            <person name="Goldberg J."/>
            <person name="Griggs A."/>
            <person name="Gujja S."/>
            <person name="Heilman E."/>
            <person name="Heiman D."/>
            <person name="Howarth C."/>
            <person name="Mehta T."/>
            <person name="Neiman D."/>
            <person name="Pearson M."/>
            <person name="Roberts A."/>
            <person name="Saif S."/>
            <person name="Shea T."/>
            <person name="Shenoy N."/>
            <person name="Sisk P."/>
            <person name="Stolte C."/>
            <person name="Sykes S."/>
            <person name="White J."/>
            <person name="Yandava C."/>
            <person name="Burger G."/>
            <person name="Gray M.W."/>
            <person name="Holland P.W.H."/>
            <person name="King N."/>
            <person name="Lang F.B.F."/>
            <person name="Roger A.J."/>
            <person name="Ruiz-Trillo I."/>
            <person name="Haas B."/>
            <person name="Nusbaum C."/>
            <person name="Birren B."/>
        </authorList>
    </citation>
    <scope>NUCLEOTIDE SEQUENCE [LARGE SCALE GENOMIC DNA]</scope>
    <source>
        <strain evidence="2 3">JP610</strain>
    </source>
</reference>
<gene>
    <name evidence="2" type="ORF">SARC_10732</name>
</gene>